<dbReference type="InterPro" id="IPR013216">
    <property type="entry name" value="Methyltransf_11"/>
</dbReference>
<comment type="caution">
    <text evidence="2">The sequence shown here is derived from an EMBL/GenBank/DDBJ whole genome shotgun (WGS) entry which is preliminary data.</text>
</comment>
<dbReference type="Pfam" id="PF08241">
    <property type="entry name" value="Methyltransf_11"/>
    <property type="match status" value="1"/>
</dbReference>
<proteinExistence type="predicted"/>
<reference evidence="2 3" key="1">
    <citation type="submission" date="2017-09" db="EMBL/GenBank/DDBJ databases">
        <title>Depth-based differentiation of microbial function through sediment-hosted aquifers and enrichment of novel symbionts in the deep terrestrial subsurface.</title>
        <authorList>
            <person name="Probst A.J."/>
            <person name="Ladd B."/>
            <person name="Jarett J.K."/>
            <person name="Geller-Mcgrath D.E."/>
            <person name="Sieber C.M."/>
            <person name="Emerson J.B."/>
            <person name="Anantharaman K."/>
            <person name="Thomas B.C."/>
            <person name="Malmstrom R."/>
            <person name="Stieglmeier M."/>
            <person name="Klingl A."/>
            <person name="Woyke T."/>
            <person name="Ryan C.M."/>
            <person name="Banfield J.F."/>
        </authorList>
    </citation>
    <scope>NUCLEOTIDE SEQUENCE [LARGE SCALE GENOMIC DNA]</scope>
    <source>
        <strain evidence="2">CG07_land_8_20_14_0_80_42_15</strain>
    </source>
</reference>
<evidence type="ECO:0000313" key="2">
    <source>
        <dbReference type="EMBL" id="PIU41069.1"/>
    </source>
</evidence>
<dbReference type="Gene3D" id="3.40.50.150">
    <property type="entry name" value="Vaccinia Virus protein VP39"/>
    <property type="match status" value="1"/>
</dbReference>
<dbReference type="AlphaFoldDB" id="A0A2J0KTF7"/>
<gene>
    <name evidence="2" type="ORF">COS99_06955</name>
</gene>
<name>A0A2J0KTF7_9BACT</name>
<sequence length="358" mass="41535">MKNNLNIFVDPKTKKTLALNVRKTADDEIISGTLRSGTKTYPIVNGIPRFVEKSLYDGSLILGTERQTAKSFGTKWREQRNQHIGDTLQDIKDWKEQFMAVLGCSSEPRLKNLFKKAKRTLNAGCGVGWSEYLFNYNPETERHCIDISLSVEVAYRKTIRLSNVIVSQASIFNLPYRDNTFDIIYSLGVIHHTPYPQKAFKALVNKLTPGGLLGVYVYNKKLFLREIADMEIRKYTALMSYEKCLEFSRQMTRLGKSLKQIRESVIIDEDIKLLGIKKGSYNLQKFVYDHFIKCWYNPKQDMDYADLVNQDWYHPYYASHHTKEEVAAWFKKSGMKNIKFIQPKGWEHSGYFVSGRKA</sequence>
<protein>
    <recommendedName>
        <fullName evidence="1">Methyltransferase type 11 domain-containing protein</fullName>
    </recommendedName>
</protein>
<dbReference type="Proteomes" id="UP000230052">
    <property type="component" value="Unassembled WGS sequence"/>
</dbReference>
<organism evidence="2 3">
    <name type="scientific">Candidatus Aquitaenariimonas noxiae</name>
    <dbReference type="NCBI Taxonomy" id="1974741"/>
    <lineage>
        <taxon>Bacteria</taxon>
        <taxon>Pseudomonadati</taxon>
        <taxon>Candidatus Omnitrophota</taxon>
        <taxon>Candidatus Aquitaenariimonas</taxon>
    </lineage>
</organism>
<dbReference type="EMBL" id="PEWV01000071">
    <property type="protein sequence ID" value="PIU41069.1"/>
    <property type="molecule type" value="Genomic_DNA"/>
</dbReference>
<dbReference type="SUPFAM" id="SSF53335">
    <property type="entry name" value="S-adenosyl-L-methionine-dependent methyltransferases"/>
    <property type="match status" value="1"/>
</dbReference>
<dbReference type="GO" id="GO:0008757">
    <property type="term" value="F:S-adenosylmethionine-dependent methyltransferase activity"/>
    <property type="evidence" value="ECO:0007669"/>
    <property type="project" value="InterPro"/>
</dbReference>
<accession>A0A2J0KTF7</accession>
<evidence type="ECO:0000259" key="1">
    <source>
        <dbReference type="Pfam" id="PF08241"/>
    </source>
</evidence>
<evidence type="ECO:0000313" key="3">
    <source>
        <dbReference type="Proteomes" id="UP000230052"/>
    </source>
</evidence>
<dbReference type="CDD" id="cd02440">
    <property type="entry name" value="AdoMet_MTases"/>
    <property type="match status" value="1"/>
</dbReference>
<feature type="domain" description="Methyltransferase type 11" evidence="1">
    <location>
        <begin position="121"/>
        <end position="213"/>
    </location>
</feature>
<dbReference type="InterPro" id="IPR029063">
    <property type="entry name" value="SAM-dependent_MTases_sf"/>
</dbReference>